<feature type="domain" description="TLC" evidence="9">
    <location>
        <begin position="208"/>
        <end position="429"/>
    </location>
</feature>
<feature type="transmembrane region" description="Helical" evidence="8">
    <location>
        <begin position="396"/>
        <end position="417"/>
    </location>
</feature>
<feature type="transmembrane region" description="Helical" evidence="8">
    <location>
        <begin position="163"/>
        <end position="186"/>
    </location>
</feature>
<feature type="region of interest" description="Disordered" evidence="7">
    <location>
        <begin position="1"/>
        <end position="32"/>
    </location>
</feature>
<feature type="transmembrane region" description="Helical" evidence="8">
    <location>
        <begin position="217"/>
        <end position="237"/>
    </location>
</feature>
<keyword evidence="10" id="KW-0012">Acyltransferase</keyword>
<keyword evidence="3 6" id="KW-0812">Transmembrane</keyword>
<organism evidence="10 11">
    <name type="scientific">Malassezia furfur</name>
    <name type="common">Pityriasis versicolor infection agent</name>
    <name type="synonym">Pityrosporum furfur</name>
    <dbReference type="NCBI Taxonomy" id="55194"/>
    <lineage>
        <taxon>Eukaryota</taxon>
        <taxon>Fungi</taxon>
        <taxon>Dikarya</taxon>
        <taxon>Basidiomycota</taxon>
        <taxon>Ustilaginomycotina</taxon>
        <taxon>Malasseziomycetes</taxon>
        <taxon>Malasseziales</taxon>
        <taxon>Malasseziaceae</taxon>
        <taxon>Malassezia</taxon>
    </lineage>
</organism>
<evidence type="ECO:0000259" key="9">
    <source>
        <dbReference type="PROSITE" id="PS50922"/>
    </source>
</evidence>
<evidence type="ECO:0000256" key="5">
    <source>
        <dbReference type="ARBA" id="ARBA00023136"/>
    </source>
</evidence>
<dbReference type="GO" id="GO:0050291">
    <property type="term" value="F:sphingosine N-acyltransferase activity"/>
    <property type="evidence" value="ECO:0007669"/>
    <property type="project" value="UniProtKB-EC"/>
</dbReference>
<evidence type="ECO:0000256" key="3">
    <source>
        <dbReference type="ARBA" id="ARBA00022692"/>
    </source>
</evidence>
<feature type="transmembrane region" description="Helical" evidence="8">
    <location>
        <begin position="345"/>
        <end position="376"/>
    </location>
</feature>
<keyword evidence="10" id="KW-0808">Transferase</keyword>
<evidence type="ECO:0000256" key="6">
    <source>
        <dbReference type="PROSITE-ProRule" id="PRU00205"/>
    </source>
</evidence>
<evidence type="ECO:0000256" key="8">
    <source>
        <dbReference type="SAM" id="Phobius"/>
    </source>
</evidence>
<evidence type="ECO:0000256" key="7">
    <source>
        <dbReference type="SAM" id="MobiDB-lite"/>
    </source>
</evidence>
<keyword evidence="5 6" id="KW-0472">Membrane</keyword>
<evidence type="ECO:0000313" key="11">
    <source>
        <dbReference type="Proteomes" id="UP000818624"/>
    </source>
</evidence>
<dbReference type="EC" id="2.3.1.24" evidence="10"/>
<dbReference type="PANTHER" id="PTHR12560:SF0">
    <property type="entry name" value="LD18904P"/>
    <property type="match status" value="1"/>
</dbReference>
<feature type="transmembrane region" description="Helical" evidence="8">
    <location>
        <begin position="299"/>
        <end position="324"/>
    </location>
</feature>
<dbReference type="PROSITE" id="PS50922">
    <property type="entry name" value="TLC"/>
    <property type="match status" value="1"/>
</dbReference>
<dbReference type="InterPro" id="IPR006634">
    <property type="entry name" value="TLC-dom"/>
</dbReference>
<protein>
    <submittedName>
        <fullName evidence="10">Sphingosine N-acyltransferase</fullName>
        <ecNumber evidence="10">2.3.1.24</ecNumber>
    </submittedName>
</protein>
<dbReference type="Pfam" id="PF03798">
    <property type="entry name" value="TRAM_LAG1_CLN8"/>
    <property type="match status" value="1"/>
</dbReference>
<accession>A0ABY8ENI0</accession>
<dbReference type="SMART" id="SM00724">
    <property type="entry name" value="TLC"/>
    <property type="match status" value="1"/>
</dbReference>
<evidence type="ECO:0000256" key="4">
    <source>
        <dbReference type="ARBA" id="ARBA00022989"/>
    </source>
</evidence>
<keyword evidence="11" id="KW-1185">Reference proteome</keyword>
<feature type="transmembrane region" description="Helical" evidence="8">
    <location>
        <begin position="46"/>
        <end position="65"/>
    </location>
</feature>
<comment type="subcellular location">
    <subcellularLocation>
        <location evidence="1">Membrane</location>
        <topology evidence="1">Multi-pass membrane protein</topology>
    </subcellularLocation>
</comment>
<evidence type="ECO:0000256" key="2">
    <source>
        <dbReference type="ARBA" id="ARBA00009808"/>
    </source>
</evidence>
<keyword evidence="4 8" id="KW-1133">Transmembrane helix</keyword>
<name>A0ABY8ENI0_MALFU</name>
<gene>
    <name evidence="10" type="primary">lag1</name>
    <name evidence="10" type="ORF">GLX27_001182</name>
</gene>
<evidence type="ECO:0000256" key="1">
    <source>
        <dbReference type="ARBA" id="ARBA00004141"/>
    </source>
</evidence>
<reference evidence="10 11" key="1">
    <citation type="journal article" date="2020" name="Elife">
        <title>Loss of centromere function drives karyotype evolution in closely related Malassezia species.</title>
        <authorList>
            <person name="Sankaranarayanan S.R."/>
            <person name="Ianiri G."/>
            <person name="Coelho M.A."/>
            <person name="Reza M.H."/>
            <person name="Thimmappa B.C."/>
            <person name="Ganguly P."/>
            <person name="Vadnala R.N."/>
            <person name="Sun S."/>
            <person name="Siddharthan R."/>
            <person name="Tellgren-Roth C."/>
            <person name="Dawson T.L."/>
            <person name="Heitman J."/>
            <person name="Sanyal K."/>
        </authorList>
    </citation>
    <scope>NUCLEOTIDE SEQUENCE [LARGE SCALE GENOMIC DNA]</scope>
    <source>
        <strain evidence="10">CBS14141</strain>
    </source>
</reference>
<proteinExistence type="inferred from homology"/>
<dbReference type="PANTHER" id="PTHR12560">
    <property type="entry name" value="LONGEVITY ASSURANCE FACTOR 1 LAG1"/>
    <property type="match status" value="1"/>
</dbReference>
<dbReference type="InterPro" id="IPR016439">
    <property type="entry name" value="Lag1/Lac1-like"/>
</dbReference>
<dbReference type="Proteomes" id="UP000818624">
    <property type="component" value="Chromosome 1"/>
</dbReference>
<comment type="similarity">
    <text evidence="2">Belongs to the sphingosine N-acyltransferase family.</text>
</comment>
<feature type="compositionally biased region" description="Basic residues" evidence="7">
    <location>
        <begin position="1"/>
        <end position="14"/>
    </location>
</feature>
<sequence length="443" mass="50206">MPKKNKKSGKKNVAKRTAASTKHHEKPGSVVKAVSPDQLRAAASRWGTIVSLLIIAVLAGLYWSTKPENCHTLSRYEPVWTFLSKYGIAQRPTEATMTHVCSRVHSATHACLFLSGGTENVTGKAHNGFASTWNQVAHVFGKSKVSDMTYAPSLLYKRDPRDALFAVTWGVALLALRGVLMSVLLLPTARRLVKRPPPEKWVQAGHQRKYYRSIDRFAEQFWIFLLYATSLMLVVTVSRRQPFWLWNPEQLWAGYPHTTMDGLTKAVYLWEASNYIHQLFVINIEARRSDYVQMTVHHIVTMMLIGGSYVCCFWRIGLVILLLMDPSDILLALAKMLKYMGWQTICDAMFGAFMISWTITRHVCYMFVMVTCIYDAPRLIPYRSPVDLQAGYAFTPALYVMFITLLGVLQSILLIWFGMILKVAYRVLTNAGAIDSRSDDDSD</sequence>
<dbReference type="EMBL" id="CP046234">
    <property type="protein sequence ID" value="WFD46545.1"/>
    <property type="molecule type" value="Genomic_DNA"/>
</dbReference>
<evidence type="ECO:0000313" key="10">
    <source>
        <dbReference type="EMBL" id="WFD46545.1"/>
    </source>
</evidence>